<dbReference type="PANTHER" id="PTHR40326">
    <property type="entry name" value="PROTEIN CBG10816"/>
    <property type="match status" value="1"/>
</dbReference>
<comment type="caution">
    <text evidence="1">The sequence shown here is derived from an EMBL/GenBank/DDBJ whole genome shotgun (WGS) entry which is preliminary data.</text>
</comment>
<dbReference type="Proteomes" id="UP001432322">
    <property type="component" value="Unassembled WGS sequence"/>
</dbReference>
<organism evidence="1 2">
    <name type="scientific">Pristionchus fissidentatus</name>
    <dbReference type="NCBI Taxonomy" id="1538716"/>
    <lineage>
        <taxon>Eukaryota</taxon>
        <taxon>Metazoa</taxon>
        <taxon>Ecdysozoa</taxon>
        <taxon>Nematoda</taxon>
        <taxon>Chromadorea</taxon>
        <taxon>Rhabditida</taxon>
        <taxon>Rhabditina</taxon>
        <taxon>Diplogasteromorpha</taxon>
        <taxon>Diplogasteroidea</taxon>
        <taxon>Neodiplogasteridae</taxon>
        <taxon>Pristionchus</taxon>
    </lineage>
</organism>
<keyword evidence="2" id="KW-1185">Reference proteome</keyword>
<evidence type="ECO:0000313" key="1">
    <source>
        <dbReference type="EMBL" id="GMT26214.1"/>
    </source>
</evidence>
<evidence type="ECO:0000313" key="2">
    <source>
        <dbReference type="Proteomes" id="UP001432322"/>
    </source>
</evidence>
<reference evidence="1" key="1">
    <citation type="submission" date="2023-10" db="EMBL/GenBank/DDBJ databases">
        <title>Genome assembly of Pristionchus species.</title>
        <authorList>
            <person name="Yoshida K."/>
            <person name="Sommer R.J."/>
        </authorList>
    </citation>
    <scope>NUCLEOTIDE SEQUENCE</scope>
    <source>
        <strain evidence="1">RS5133</strain>
    </source>
</reference>
<dbReference type="PANTHER" id="PTHR40326:SF1">
    <property type="entry name" value="RING-TYPE DOMAIN-CONTAINING PROTEIN-RELATED"/>
    <property type="match status" value="1"/>
</dbReference>
<protein>
    <submittedName>
        <fullName evidence="1">Uncharacterized protein</fullName>
    </submittedName>
</protein>
<dbReference type="EMBL" id="BTSY01000004">
    <property type="protein sequence ID" value="GMT26214.1"/>
    <property type="molecule type" value="Genomic_DNA"/>
</dbReference>
<proteinExistence type="predicted"/>
<name>A0AAV5W8L7_9BILA</name>
<dbReference type="SUPFAM" id="SSF63829">
    <property type="entry name" value="Calcium-dependent phosphotriesterase"/>
    <property type="match status" value="1"/>
</dbReference>
<sequence length="444" mass="49107">LKPLSDHIMSSDYRNPPAYGEPVQQGYGDWEGFPGVPSLRFQRAAEDQFRVNQVDLRAAMQQALQQKAMQLRPAQQAAPASPDVVQPPRIWGHRPSFRKMLAGGNKRLVLTDPPSSVNDYYKNEVSGPFGCTYDDLTMTFFATDPGSRGGGDGKVVALHGGLENKALVVADKLANPAAISVYEPGKSVCVVTDEGIFVYTRSGDGEFGAAETFKARQIADQRGLRGIARTEAGGILTFLRGRIRIYDGYAHDGEERLISETDYQRTVEQFGISRAREKVSFLDVCDNKLAISDLGKQCISLWEIEESTHTTAVHFLRVINVGAYDDPRGRRNMPVPNGLCAFASGIRLDGEGWVICADAVGRSLQVWDNQLRFVTRVFSPSRLPYISGFYIEGDGHMLVCDRRNEYGGLRCYLMEGKDNIAPAARDFAVAARHVQQMQHGYSRS</sequence>
<dbReference type="AlphaFoldDB" id="A0AAV5W8L7"/>
<feature type="non-terminal residue" evidence="1">
    <location>
        <position position="1"/>
    </location>
</feature>
<accession>A0AAV5W8L7</accession>
<gene>
    <name evidence="1" type="ORF">PFISCL1PPCAC_17511</name>
</gene>